<evidence type="ECO:0000259" key="2">
    <source>
        <dbReference type="Pfam" id="PF01571"/>
    </source>
</evidence>
<proteinExistence type="predicted"/>
<dbReference type="eggNOG" id="KOG2844">
    <property type="taxonomic scope" value="Eukaryota"/>
</dbReference>
<evidence type="ECO:0000313" key="3">
    <source>
        <dbReference type="Ensembl" id="ENSCSAVP00000009847.1"/>
    </source>
</evidence>
<sequence length="774" mass="87263">MGVKNVVLLEQHKLTAGTTWHTAGLLWHLTSHDLEMELIKHTRELMTDVLPKETGLETGWIDTGGLFTAYRKERLDAYKEMATLAKVYGMDAQMLSPYEINDIHPLVDVSNLIGAVYSPMDGTMDPAGTCLTYTRAAAKYGAKPATLVFTYKNIKTMQILENCDVTGIETKVDDYGIKRIVSVSTNHGVIKTRNIVNCTGVWAPYIGKVSKYFSHIQTRIRGHRAYTWGKQGSKLQGSRQFNLPEAARRYAANWWIRVKPNTFRLWFSTKANTVKPLIGLVDLKAVLARNGNKTPKITLYTANLVQVFRMWKFPTFAMKKLSGRTNTLVCRSHKWNRPAFGQPFVDQVTKCRTALFKHSYASESSNDFPMVFAFTESFTSDQKPLVGESPDVRGFFYGSGFNSAGMMYGGGAGREIANWIIHGRPSIDMFSWDIRYYNNEKHEDYTYNELLQQDYTFDFPGSVHQQIAKESLTCRTSGAMFNTSYMGKLFLTGEDAGVAARYLFTRDCQSKQADDYYMTVGGATTEYCKGHLSDKLNGLGLKCSVDDRTNDMGILSLQGPRRSKLDLKISVPSCSNPPIPQYDIGFPCSREILEEVVQGGNIRKLKFSRWTSAKVAGLPVLIMRISFVGELGYELHCSMRDMPTIYQALMHDAERYGVCDSGYRAMESLSTEVGEFESSCLWLSLHEIKIMIGFHHWGHSIRTDDNPLEARLMNLCDPDAVYVGSEAVNNMRETTPNKILCCFTVDEPVQLFGHEAIRKNNEIVGYTRNAVHGF</sequence>
<dbReference type="GO" id="GO:0005759">
    <property type="term" value="C:mitochondrial matrix"/>
    <property type="evidence" value="ECO:0007669"/>
    <property type="project" value="TreeGrafter"/>
</dbReference>
<reference evidence="3" key="2">
    <citation type="submission" date="2025-08" db="UniProtKB">
        <authorList>
            <consortium name="Ensembl"/>
        </authorList>
    </citation>
    <scope>IDENTIFICATION</scope>
</reference>
<dbReference type="Ensembl" id="ENSCSAVT00000009965.1">
    <property type="protein sequence ID" value="ENSCSAVP00000009847.1"/>
    <property type="gene ID" value="ENSCSAVG00000005786.1"/>
</dbReference>
<dbReference type="InterPro" id="IPR006222">
    <property type="entry name" value="GCVT_N"/>
</dbReference>
<dbReference type="Proteomes" id="UP000007875">
    <property type="component" value="Unassembled WGS sequence"/>
</dbReference>
<dbReference type="SUPFAM" id="SSF51905">
    <property type="entry name" value="FAD/NAD(P)-binding domain"/>
    <property type="match status" value="1"/>
</dbReference>
<dbReference type="InterPro" id="IPR036188">
    <property type="entry name" value="FAD/NAD-bd_sf"/>
</dbReference>
<protein>
    <recommendedName>
        <fullName evidence="5">FAD dependent oxidoreductase domain-containing protein</fullName>
    </recommendedName>
</protein>
<dbReference type="InterPro" id="IPR006076">
    <property type="entry name" value="FAD-dep_OxRdtase"/>
</dbReference>
<accession>H2YWY6</accession>
<name>H2YWY6_CIOSA</name>
<dbReference type="PANTHER" id="PTHR13847:SF200">
    <property type="entry name" value="SARCOSINE DEHYDROGENASE, MITOCHONDRIAL"/>
    <property type="match status" value="1"/>
</dbReference>
<dbReference type="PANTHER" id="PTHR13847">
    <property type="entry name" value="SARCOSINE DEHYDROGENASE-RELATED"/>
    <property type="match status" value="1"/>
</dbReference>
<evidence type="ECO:0000259" key="1">
    <source>
        <dbReference type="Pfam" id="PF01266"/>
    </source>
</evidence>
<dbReference type="Gene3D" id="3.50.50.60">
    <property type="entry name" value="FAD/NAD(P)-binding domain"/>
    <property type="match status" value="2"/>
</dbReference>
<dbReference type="Pfam" id="PF01571">
    <property type="entry name" value="GCV_T"/>
    <property type="match status" value="1"/>
</dbReference>
<reference evidence="3" key="3">
    <citation type="submission" date="2025-09" db="UniProtKB">
        <authorList>
            <consortium name="Ensembl"/>
        </authorList>
    </citation>
    <scope>IDENTIFICATION</scope>
</reference>
<dbReference type="GeneTree" id="ENSGT00940000157589"/>
<feature type="domain" description="GCVT N-terminal" evidence="2">
    <location>
        <begin position="587"/>
        <end position="674"/>
    </location>
</feature>
<dbReference type="Pfam" id="PF01266">
    <property type="entry name" value="DAO"/>
    <property type="match status" value="1"/>
</dbReference>
<evidence type="ECO:0008006" key="5">
    <source>
        <dbReference type="Google" id="ProtNLM"/>
    </source>
</evidence>
<dbReference type="InterPro" id="IPR027266">
    <property type="entry name" value="TrmE/GcvT-like"/>
</dbReference>
<dbReference type="STRING" id="51511.ENSCSAVP00000009847"/>
<keyword evidence="4" id="KW-1185">Reference proteome</keyword>
<dbReference type="AlphaFoldDB" id="H2YWY6"/>
<feature type="domain" description="FAD dependent oxidoreductase" evidence="1">
    <location>
        <begin position="5"/>
        <end position="419"/>
    </location>
</feature>
<organism evidence="3 4">
    <name type="scientific">Ciona savignyi</name>
    <name type="common">Pacific transparent sea squirt</name>
    <dbReference type="NCBI Taxonomy" id="51511"/>
    <lineage>
        <taxon>Eukaryota</taxon>
        <taxon>Metazoa</taxon>
        <taxon>Chordata</taxon>
        <taxon>Tunicata</taxon>
        <taxon>Ascidiacea</taxon>
        <taxon>Phlebobranchia</taxon>
        <taxon>Cionidae</taxon>
        <taxon>Ciona</taxon>
    </lineage>
</organism>
<dbReference type="GO" id="GO:0008480">
    <property type="term" value="F:sarcosine dehydrogenase activity"/>
    <property type="evidence" value="ECO:0007669"/>
    <property type="project" value="TreeGrafter"/>
</dbReference>
<evidence type="ECO:0000313" key="4">
    <source>
        <dbReference type="Proteomes" id="UP000007875"/>
    </source>
</evidence>
<dbReference type="GO" id="GO:1901053">
    <property type="term" value="P:sarcosine catabolic process"/>
    <property type="evidence" value="ECO:0007669"/>
    <property type="project" value="TreeGrafter"/>
</dbReference>
<dbReference type="SUPFAM" id="SSF103025">
    <property type="entry name" value="Folate-binding domain"/>
    <property type="match status" value="1"/>
</dbReference>
<dbReference type="Gene3D" id="3.30.1360.120">
    <property type="entry name" value="Probable tRNA modification gtpase trme, domain 1"/>
    <property type="match status" value="1"/>
</dbReference>
<dbReference type="InParanoid" id="H2YWY6"/>
<reference evidence="4" key="1">
    <citation type="submission" date="2003-08" db="EMBL/GenBank/DDBJ databases">
        <authorList>
            <person name="Birren B."/>
            <person name="Nusbaum C."/>
            <person name="Abebe A."/>
            <person name="Abouelleil A."/>
            <person name="Adekoya E."/>
            <person name="Ait-zahra M."/>
            <person name="Allen N."/>
            <person name="Allen T."/>
            <person name="An P."/>
            <person name="Anderson M."/>
            <person name="Anderson S."/>
            <person name="Arachchi H."/>
            <person name="Armbruster J."/>
            <person name="Bachantsang P."/>
            <person name="Baldwin J."/>
            <person name="Barry A."/>
            <person name="Bayul T."/>
            <person name="Blitshsteyn B."/>
            <person name="Bloom T."/>
            <person name="Blye J."/>
            <person name="Boguslavskiy L."/>
            <person name="Borowsky M."/>
            <person name="Boukhgalter B."/>
            <person name="Brunache A."/>
            <person name="Butler J."/>
            <person name="Calixte N."/>
            <person name="Calvo S."/>
            <person name="Camarata J."/>
            <person name="Campo K."/>
            <person name="Chang J."/>
            <person name="Cheshatsang Y."/>
            <person name="Citroen M."/>
            <person name="Collymore A."/>
            <person name="Considine T."/>
            <person name="Cook A."/>
            <person name="Cooke P."/>
            <person name="Corum B."/>
            <person name="Cuomo C."/>
            <person name="David R."/>
            <person name="Dawoe T."/>
            <person name="Degray S."/>
            <person name="Dodge S."/>
            <person name="Dooley K."/>
            <person name="Dorje P."/>
            <person name="Dorjee K."/>
            <person name="Dorris L."/>
            <person name="Duffey N."/>
            <person name="Dupes A."/>
            <person name="Elkins T."/>
            <person name="Engels R."/>
            <person name="Erickson J."/>
            <person name="Farina A."/>
            <person name="Faro S."/>
            <person name="Ferreira P."/>
            <person name="Fischer H."/>
            <person name="Fitzgerald M."/>
            <person name="Foley K."/>
            <person name="Gage D."/>
            <person name="Galagan J."/>
            <person name="Gearin G."/>
            <person name="Gnerre S."/>
            <person name="Gnirke A."/>
            <person name="Goyette A."/>
            <person name="Graham J."/>
            <person name="Grandbois E."/>
            <person name="Gyaltsen K."/>
            <person name="Hafez N."/>
            <person name="Hagopian D."/>
            <person name="Hagos B."/>
            <person name="Hall J."/>
            <person name="Hatcher B."/>
            <person name="Heller A."/>
            <person name="Higgins H."/>
            <person name="Honan T."/>
            <person name="Horn A."/>
            <person name="Houde N."/>
            <person name="Hughes L."/>
            <person name="Hulme W."/>
            <person name="Husby E."/>
            <person name="Iliev I."/>
            <person name="Jaffe D."/>
            <person name="Jones C."/>
            <person name="Kamal M."/>
            <person name="Kamat A."/>
            <person name="Kamvysselis M."/>
            <person name="Karlsson E."/>
            <person name="Kells C."/>
            <person name="Kieu A."/>
            <person name="Kisner P."/>
            <person name="Kodira C."/>
            <person name="Kulbokas E."/>
            <person name="Labutti K."/>
            <person name="Lama D."/>
            <person name="Landers T."/>
            <person name="Leger J."/>
            <person name="Levine S."/>
            <person name="Lewis D."/>
            <person name="Lewis T."/>
            <person name="Lindblad-toh K."/>
            <person name="Liu X."/>
            <person name="Lokyitsang T."/>
            <person name="Lokyitsang Y."/>
            <person name="Lucien O."/>
            <person name="Lui A."/>
            <person name="Ma L.J."/>
            <person name="Mabbitt R."/>
            <person name="Macdonald J."/>
            <person name="Maclean C."/>
            <person name="Major J."/>
            <person name="Manning J."/>
            <person name="Marabella R."/>
            <person name="Maru K."/>
            <person name="Matthews C."/>
            <person name="Mauceli E."/>
            <person name="Mccarthy M."/>
            <person name="Mcdonough S."/>
            <person name="Mcghee T."/>
            <person name="Meldrim J."/>
            <person name="Meneus L."/>
            <person name="Mesirov J."/>
            <person name="Mihalev A."/>
            <person name="Mihova T."/>
            <person name="Mikkelsen T."/>
            <person name="Mlenga V."/>
            <person name="Moru K."/>
            <person name="Mozes J."/>
            <person name="Mulrain L."/>
            <person name="Munson G."/>
            <person name="Naylor J."/>
            <person name="Newes C."/>
            <person name="Nguyen C."/>
            <person name="Nguyen N."/>
            <person name="Nguyen T."/>
            <person name="Nicol R."/>
            <person name="Nielsen C."/>
            <person name="Nizzari M."/>
            <person name="Norbu C."/>
            <person name="Norbu N."/>
            <person name="O'donnell P."/>
            <person name="Okoawo O."/>
            <person name="O'leary S."/>
            <person name="Omotosho B."/>
            <person name="O'neill K."/>
            <person name="Osman S."/>
            <person name="Parker S."/>
            <person name="Perrin D."/>
            <person name="Phunkhang P."/>
            <person name="Piqani B."/>
            <person name="Purcell S."/>
            <person name="Rachupka T."/>
            <person name="Ramasamy U."/>
            <person name="Rameau R."/>
            <person name="Ray V."/>
            <person name="Raymond C."/>
            <person name="Retta R."/>
            <person name="Richardson S."/>
            <person name="Rise C."/>
            <person name="Rodriguez J."/>
            <person name="Rogers J."/>
            <person name="Rogov P."/>
            <person name="Rutman M."/>
            <person name="Schupbach R."/>
            <person name="Seaman C."/>
            <person name="Settipalli S."/>
            <person name="Sharpe T."/>
            <person name="Sheridan J."/>
            <person name="Sherpa N."/>
            <person name="Shi J."/>
            <person name="Smirnov S."/>
            <person name="Smith C."/>
            <person name="Sougnez C."/>
            <person name="Spencer B."/>
            <person name="Stalker J."/>
            <person name="Stange-thomann N."/>
            <person name="Stavropoulos S."/>
            <person name="Stetson K."/>
            <person name="Stone C."/>
            <person name="Stone S."/>
            <person name="Stubbs M."/>
            <person name="Talamas J."/>
            <person name="Tchuinga P."/>
            <person name="Tenzing P."/>
            <person name="Tesfaye S."/>
            <person name="Theodore J."/>
            <person name="Thoulutsang Y."/>
            <person name="Topham K."/>
            <person name="Towey S."/>
            <person name="Tsamla T."/>
            <person name="Tsomo N."/>
            <person name="Vallee D."/>
            <person name="Vassiliev H."/>
            <person name="Venkataraman V."/>
            <person name="Vinson J."/>
            <person name="Vo A."/>
            <person name="Wade C."/>
            <person name="Wang S."/>
            <person name="Wangchuk T."/>
            <person name="Wangdi T."/>
            <person name="Whittaker C."/>
            <person name="Wilkinson J."/>
            <person name="Wu Y."/>
            <person name="Wyman D."/>
            <person name="Yadav S."/>
            <person name="Yang S."/>
            <person name="Yang X."/>
            <person name="Yeager S."/>
            <person name="Yee E."/>
            <person name="Young G."/>
            <person name="Zainoun J."/>
            <person name="Zembeck L."/>
            <person name="Zimmer A."/>
            <person name="Zody M."/>
            <person name="Lander E."/>
        </authorList>
    </citation>
    <scope>NUCLEOTIDE SEQUENCE [LARGE SCALE GENOMIC DNA]</scope>
</reference>
<dbReference type="Gene3D" id="3.30.9.10">
    <property type="entry name" value="D-Amino Acid Oxidase, subunit A, domain 2"/>
    <property type="match status" value="1"/>
</dbReference>